<name>A0AAD8FGN3_BIOPF</name>
<feature type="transmembrane region" description="Helical" evidence="5">
    <location>
        <begin position="52"/>
        <end position="73"/>
    </location>
</feature>
<feature type="domain" description="G-protein coupled receptors family 1 profile" evidence="6">
    <location>
        <begin position="1"/>
        <end position="71"/>
    </location>
</feature>
<keyword evidence="3 5" id="KW-1133">Transmembrane helix</keyword>
<feature type="transmembrane region" description="Helical" evidence="5">
    <location>
        <begin position="21"/>
        <end position="40"/>
    </location>
</feature>
<dbReference type="EMBL" id="JASAOG010000017">
    <property type="protein sequence ID" value="KAK0064352.1"/>
    <property type="molecule type" value="Genomic_DNA"/>
</dbReference>
<comment type="caution">
    <text evidence="7">The sequence shown here is derived from an EMBL/GenBank/DDBJ whole genome shotgun (WGS) entry which is preliminary data.</text>
</comment>
<keyword evidence="4 5" id="KW-0472">Membrane</keyword>
<evidence type="ECO:0000259" key="6">
    <source>
        <dbReference type="PROSITE" id="PS50262"/>
    </source>
</evidence>
<evidence type="ECO:0000313" key="8">
    <source>
        <dbReference type="Proteomes" id="UP001233172"/>
    </source>
</evidence>
<organism evidence="7 8">
    <name type="scientific">Biomphalaria pfeifferi</name>
    <name type="common">Bloodfluke planorb</name>
    <name type="synonym">Freshwater snail</name>
    <dbReference type="NCBI Taxonomy" id="112525"/>
    <lineage>
        <taxon>Eukaryota</taxon>
        <taxon>Metazoa</taxon>
        <taxon>Spiralia</taxon>
        <taxon>Lophotrochozoa</taxon>
        <taxon>Mollusca</taxon>
        <taxon>Gastropoda</taxon>
        <taxon>Heterobranchia</taxon>
        <taxon>Euthyneura</taxon>
        <taxon>Panpulmonata</taxon>
        <taxon>Hygrophila</taxon>
        <taxon>Lymnaeoidea</taxon>
        <taxon>Planorbidae</taxon>
        <taxon>Biomphalaria</taxon>
    </lineage>
</organism>
<dbReference type="GO" id="GO:0008528">
    <property type="term" value="F:G protein-coupled peptide receptor activity"/>
    <property type="evidence" value="ECO:0007669"/>
    <property type="project" value="TreeGrafter"/>
</dbReference>
<evidence type="ECO:0000313" key="7">
    <source>
        <dbReference type="EMBL" id="KAK0064352.1"/>
    </source>
</evidence>
<accession>A0AAD8FGN3</accession>
<keyword evidence="2 5" id="KW-0812">Transmembrane</keyword>
<dbReference type="GO" id="GO:0007189">
    <property type="term" value="P:adenylate cyclase-activating G protein-coupled receptor signaling pathway"/>
    <property type="evidence" value="ECO:0007669"/>
    <property type="project" value="TreeGrafter"/>
</dbReference>
<keyword evidence="8" id="KW-1185">Reference proteome</keyword>
<evidence type="ECO:0000256" key="3">
    <source>
        <dbReference type="ARBA" id="ARBA00022989"/>
    </source>
</evidence>
<keyword evidence="7" id="KW-0675">Receptor</keyword>
<sequence>MQNVRTNTRSKEEECNIAKKKMAYVAMTVVMCWFPVGILLSLNGHIFDREVYAWIAVFVMPVNSALNPILYTIPAICKKSVSVCF</sequence>
<evidence type="ECO:0000256" key="4">
    <source>
        <dbReference type="ARBA" id="ARBA00023136"/>
    </source>
</evidence>
<gene>
    <name evidence="7" type="ORF">Bpfe_006011</name>
</gene>
<evidence type="ECO:0000256" key="1">
    <source>
        <dbReference type="ARBA" id="ARBA00004370"/>
    </source>
</evidence>
<comment type="subcellular location">
    <subcellularLocation>
        <location evidence="1">Membrane</location>
    </subcellularLocation>
</comment>
<dbReference type="AlphaFoldDB" id="A0AAD8FGN3"/>
<dbReference type="PANTHER" id="PTHR24372">
    <property type="entry name" value="GLYCOPROTEIN HORMONE RECEPTOR"/>
    <property type="match status" value="1"/>
</dbReference>
<dbReference type="Gene3D" id="1.20.1070.10">
    <property type="entry name" value="Rhodopsin 7-helix transmembrane proteins"/>
    <property type="match status" value="1"/>
</dbReference>
<dbReference type="SUPFAM" id="SSF81321">
    <property type="entry name" value="Family A G protein-coupled receptor-like"/>
    <property type="match status" value="1"/>
</dbReference>
<dbReference type="Proteomes" id="UP001233172">
    <property type="component" value="Unassembled WGS sequence"/>
</dbReference>
<proteinExistence type="predicted"/>
<reference evidence="7" key="1">
    <citation type="journal article" date="2023" name="PLoS Negl. Trop. Dis.">
        <title>A genome sequence for Biomphalaria pfeifferi, the major vector snail for the human-infecting parasite Schistosoma mansoni.</title>
        <authorList>
            <person name="Bu L."/>
            <person name="Lu L."/>
            <person name="Laidemitt M.R."/>
            <person name="Zhang S.M."/>
            <person name="Mutuku M."/>
            <person name="Mkoji G."/>
            <person name="Steinauer M."/>
            <person name="Loker E.S."/>
        </authorList>
    </citation>
    <scope>NUCLEOTIDE SEQUENCE</scope>
    <source>
        <strain evidence="7">KasaAsao</strain>
    </source>
</reference>
<protein>
    <submittedName>
        <fullName evidence="7">G-protein coupled receptor GRL101</fullName>
    </submittedName>
</protein>
<dbReference type="GO" id="GO:0005886">
    <property type="term" value="C:plasma membrane"/>
    <property type="evidence" value="ECO:0007669"/>
    <property type="project" value="TreeGrafter"/>
</dbReference>
<reference evidence="7" key="2">
    <citation type="submission" date="2023-04" db="EMBL/GenBank/DDBJ databases">
        <authorList>
            <person name="Bu L."/>
            <person name="Lu L."/>
            <person name="Laidemitt M.R."/>
            <person name="Zhang S.M."/>
            <person name="Mutuku M."/>
            <person name="Mkoji G."/>
            <person name="Steinauer M."/>
            <person name="Loker E.S."/>
        </authorList>
    </citation>
    <scope>NUCLEOTIDE SEQUENCE</scope>
    <source>
        <strain evidence="7">KasaAsao</strain>
        <tissue evidence="7">Whole Snail</tissue>
    </source>
</reference>
<evidence type="ECO:0000256" key="5">
    <source>
        <dbReference type="SAM" id="Phobius"/>
    </source>
</evidence>
<dbReference type="PROSITE" id="PS50262">
    <property type="entry name" value="G_PROTEIN_RECEP_F1_2"/>
    <property type="match status" value="1"/>
</dbReference>
<dbReference type="InterPro" id="IPR017452">
    <property type="entry name" value="GPCR_Rhodpsn_7TM"/>
</dbReference>
<evidence type="ECO:0000256" key="2">
    <source>
        <dbReference type="ARBA" id="ARBA00022692"/>
    </source>
</evidence>
<dbReference type="GO" id="GO:0009755">
    <property type="term" value="P:hormone-mediated signaling pathway"/>
    <property type="evidence" value="ECO:0007669"/>
    <property type="project" value="TreeGrafter"/>
</dbReference>
<dbReference type="PANTHER" id="PTHR24372:SF77">
    <property type="entry name" value="G-PROTEIN COUPLED RECEPTORS FAMILY 1 PROFILE DOMAIN-CONTAINING PROTEIN"/>
    <property type="match status" value="1"/>
</dbReference>